<reference evidence="7" key="1">
    <citation type="journal article" date="2020" name="Int. J. Syst. Evol. Microbiol.">
        <title>Aquipluma nitroreducens gen. nov. sp. nov., a novel facultatively anaerobic bacterium isolated from a freshwater lake.</title>
        <authorList>
            <person name="Watanabe M."/>
            <person name="Kojima H."/>
            <person name="Fukui M."/>
        </authorList>
    </citation>
    <scope>NUCLEOTIDE SEQUENCE</scope>
    <source>
        <strain evidence="7">MeG22</strain>
    </source>
</reference>
<feature type="domain" description="NfeD-like C-terminal" evidence="6">
    <location>
        <begin position="101"/>
        <end position="153"/>
    </location>
</feature>
<evidence type="ECO:0000259" key="6">
    <source>
        <dbReference type="Pfam" id="PF01957"/>
    </source>
</evidence>
<dbReference type="Gene3D" id="2.40.50.140">
    <property type="entry name" value="Nucleic acid-binding proteins"/>
    <property type="match status" value="1"/>
</dbReference>
<dbReference type="Pfam" id="PF01957">
    <property type="entry name" value="NfeD"/>
    <property type="match status" value="1"/>
</dbReference>
<proteinExistence type="predicted"/>
<feature type="transmembrane region" description="Helical" evidence="5">
    <location>
        <begin position="52"/>
        <end position="73"/>
    </location>
</feature>
<evidence type="ECO:0000313" key="8">
    <source>
        <dbReference type="Proteomes" id="UP001193389"/>
    </source>
</evidence>
<dbReference type="GO" id="GO:0005886">
    <property type="term" value="C:plasma membrane"/>
    <property type="evidence" value="ECO:0007669"/>
    <property type="project" value="TreeGrafter"/>
</dbReference>
<evidence type="ECO:0000313" key="7">
    <source>
        <dbReference type="EMBL" id="BBE16434.1"/>
    </source>
</evidence>
<evidence type="ECO:0000256" key="1">
    <source>
        <dbReference type="ARBA" id="ARBA00004141"/>
    </source>
</evidence>
<keyword evidence="3 5" id="KW-1133">Transmembrane helix</keyword>
<feature type="transmembrane region" description="Helical" evidence="5">
    <location>
        <begin position="6"/>
        <end position="24"/>
    </location>
</feature>
<evidence type="ECO:0000256" key="2">
    <source>
        <dbReference type="ARBA" id="ARBA00022692"/>
    </source>
</evidence>
<accession>A0A5K7S503</accession>
<dbReference type="EMBL" id="AP018694">
    <property type="protein sequence ID" value="BBE16434.1"/>
    <property type="molecule type" value="Genomic_DNA"/>
</dbReference>
<dbReference type="AlphaFoldDB" id="A0A5K7S503"/>
<keyword evidence="2 5" id="KW-0812">Transmembrane</keyword>
<protein>
    <recommendedName>
        <fullName evidence="6">NfeD-like C-terminal domain-containing protein</fullName>
    </recommendedName>
</protein>
<dbReference type="RefSeq" id="WP_318349513.1">
    <property type="nucleotide sequence ID" value="NZ_AP018694.1"/>
</dbReference>
<dbReference type="PANTHER" id="PTHR33507">
    <property type="entry name" value="INNER MEMBRANE PROTEIN YBBJ"/>
    <property type="match status" value="1"/>
</dbReference>
<organism evidence="7 8">
    <name type="scientific">Aquipluma nitroreducens</name>
    <dbReference type="NCBI Taxonomy" id="2010828"/>
    <lineage>
        <taxon>Bacteria</taxon>
        <taxon>Pseudomonadati</taxon>
        <taxon>Bacteroidota</taxon>
        <taxon>Bacteroidia</taxon>
        <taxon>Marinilabiliales</taxon>
        <taxon>Prolixibacteraceae</taxon>
        <taxon>Aquipluma</taxon>
    </lineage>
</organism>
<dbReference type="InterPro" id="IPR002810">
    <property type="entry name" value="NfeD-like_C"/>
</dbReference>
<keyword evidence="8" id="KW-1185">Reference proteome</keyword>
<evidence type="ECO:0000256" key="4">
    <source>
        <dbReference type="ARBA" id="ARBA00023136"/>
    </source>
</evidence>
<gene>
    <name evidence="7" type="ORF">AQPE_0572</name>
</gene>
<evidence type="ECO:0000256" key="3">
    <source>
        <dbReference type="ARBA" id="ARBA00022989"/>
    </source>
</evidence>
<dbReference type="KEGG" id="anf:AQPE_0572"/>
<dbReference type="Proteomes" id="UP001193389">
    <property type="component" value="Chromosome"/>
</dbReference>
<comment type="subcellular location">
    <subcellularLocation>
        <location evidence="1">Membrane</location>
        <topology evidence="1">Multi-pass membrane protein</topology>
    </subcellularLocation>
</comment>
<dbReference type="PANTHER" id="PTHR33507:SF3">
    <property type="entry name" value="INNER MEMBRANE PROTEIN YBBJ"/>
    <property type="match status" value="1"/>
</dbReference>
<name>A0A5K7S503_9BACT</name>
<dbReference type="InterPro" id="IPR052165">
    <property type="entry name" value="Membrane_assoc_protease"/>
</dbReference>
<dbReference type="InterPro" id="IPR012340">
    <property type="entry name" value="NA-bd_OB-fold"/>
</dbReference>
<evidence type="ECO:0000256" key="5">
    <source>
        <dbReference type="SAM" id="Phobius"/>
    </source>
</evidence>
<keyword evidence="4 5" id="KW-0472">Membrane</keyword>
<sequence>MNFLIIIFLIILGIVLLLIEVTILPGITVAGVGSFLVLVYSVYLAFTDYGPLAGFLTLAFVLIAAPLLVYKLFKSKAGKSMVLNAVLTGHTNEIDPEKVKVGDIGVTIGRLAPMGKIKVNDEVVEVRSTGTFVNPGEQVRIIHIEKSLITVEPLNIS</sequence>